<reference evidence="2 3" key="1">
    <citation type="submission" date="2019-06" db="EMBL/GenBank/DDBJ databases">
        <authorList>
            <person name="Li M."/>
        </authorList>
    </citation>
    <scope>NUCLEOTIDE SEQUENCE [LARGE SCALE GENOMIC DNA]</scope>
    <source>
        <strain evidence="2 3">BGMRC2036</strain>
    </source>
</reference>
<dbReference type="SUPFAM" id="SSF55729">
    <property type="entry name" value="Acyl-CoA N-acyltransferases (Nat)"/>
    <property type="match status" value="1"/>
</dbReference>
<evidence type="ECO:0000313" key="2">
    <source>
        <dbReference type="EMBL" id="TPW33378.1"/>
    </source>
</evidence>
<organism evidence="2 3">
    <name type="scientific">Martelella alba</name>
    <dbReference type="NCBI Taxonomy" id="2590451"/>
    <lineage>
        <taxon>Bacteria</taxon>
        <taxon>Pseudomonadati</taxon>
        <taxon>Pseudomonadota</taxon>
        <taxon>Alphaproteobacteria</taxon>
        <taxon>Hyphomicrobiales</taxon>
        <taxon>Aurantimonadaceae</taxon>
        <taxon>Martelella</taxon>
    </lineage>
</organism>
<dbReference type="InterPro" id="IPR016181">
    <property type="entry name" value="Acyl_CoA_acyltransferase"/>
</dbReference>
<dbReference type="RefSeq" id="WP_141147316.1">
    <property type="nucleotide sequence ID" value="NZ_VHLG01000001.1"/>
</dbReference>
<proteinExistence type="predicted"/>
<comment type="caution">
    <text evidence="2">The sequence shown here is derived from an EMBL/GenBank/DDBJ whole genome shotgun (WGS) entry which is preliminary data.</text>
</comment>
<name>A0A506UJA1_9HYPH</name>
<keyword evidence="3" id="KW-1185">Reference proteome</keyword>
<dbReference type="AlphaFoldDB" id="A0A506UJA1"/>
<dbReference type="Pfam" id="PF00583">
    <property type="entry name" value="Acetyltransf_1"/>
    <property type="match status" value="1"/>
</dbReference>
<dbReference type="EMBL" id="VHLG01000001">
    <property type="protein sequence ID" value="TPW33378.1"/>
    <property type="molecule type" value="Genomic_DNA"/>
</dbReference>
<evidence type="ECO:0000259" key="1">
    <source>
        <dbReference type="PROSITE" id="PS51186"/>
    </source>
</evidence>
<dbReference type="Proteomes" id="UP000318801">
    <property type="component" value="Unassembled WGS sequence"/>
</dbReference>
<dbReference type="OrthoDB" id="9787920at2"/>
<keyword evidence="2" id="KW-0808">Transferase</keyword>
<dbReference type="CDD" id="cd04301">
    <property type="entry name" value="NAT_SF"/>
    <property type="match status" value="1"/>
</dbReference>
<dbReference type="InterPro" id="IPR000182">
    <property type="entry name" value="GNAT_dom"/>
</dbReference>
<dbReference type="GO" id="GO:0016747">
    <property type="term" value="F:acyltransferase activity, transferring groups other than amino-acyl groups"/>
    <property type="evidence" value="ECO:0007669"/>
    <property type="project" value="InterPro"/>
</dbReference>
<dbReference type="Gene3D" id="3.40.630.30">
    <property type="match status" value="1"/>
</dbReference>
<dbReference type="PROSITE" id="PS51186">
    <property type="entry name" value="GNAT"/>
    <property type="match status" value="1"/>
</dbReference>
<protein>
    <submittedName>
        <fullName evidence="2">GNAT family N-acetyltransferase</fullName>
    </submittedName>
</protein>
<accession>A0A506UJA1</accession>
<gene>
    <name evidence="2" type="ORF">FJU08_02130</name>
</gene>
<feature type="domain" description="N-acetyltransferase" evidence="1">
    <location>
        <begin position="1"/>
        <end position="141"/>
    </location>
</feature>
<sequence length="141" mass="15788">MTLSFSVTDNPDSRDSDFIAESLTAFNDADVGSSKRREIAVFVRDDSDAIIAGLTGYTAWGWLFVQRLFVSEAARGQDLAGRMLRQAEEEALRRGCKGAFIDTFSPTAEKAYTRQGYRPFGAMEDFPIGSGRRRVYLQKRL</sequence>
<evidence type="ECO:0000313" key="3">
    <source>
        <dbReference type="Proteomes" id="UP000318801"/>
    </source>
</evidence>